<dbReference type="AlphaFoldDB" id="A0A1N6K8X2"/>
<dbReference type="RefSeq" id="WP_074242575.1">
    <property type="nucleotide sequence ID" value="NZ_FSRA01000002.1"/>
</dbReference>
<dbReference type="SMART" id="SM00530">
    <property type="entry name" value="HTH_XRE"/>
    <property type="match status" value="1"/>
</dbReference>
<evidence type="ECO:0000259" key="2">
    <source>
        <dbReference type="PROSITE" id="PS50943"/>
    </source>
</evidence>
<dbReference type="SUPFAM" id="SSF51182">
    <property type="entry name" value="RmlC-like cupins"/>
    <property type="match status" value="1"/>
</dbReference>
<dbReference type="InterPro" id="IPR010982">
    <property type="entry name" value="Lambda_DNA-bd_dom_sf"/>
</dbReference>
<evidence type="ECO:0000313" key="4">
    <source>
        <dbReference type="Proteomes" id="UP000185003"/>
    </source>
</evidence>
<dbReference type="STRING" id="536979.SAMN04488055_5335"/>
<dbReference type="InterPro" id="IPR011051">
    <property type="entry name" value="RmlC_Cupin_sf"/>
</dbReference>
<dbReference type="Gene3D" id="2.60.120.10">
    <property type="entry name" value="Jelly Rolls"/>
    <property type="match status" value="1"/>
</dbReference>
<evidence type="ECO:0000313" key="3">
    <source>
        <dbReference type="EMBL" id="SIO53005.1"/>
    </source>
</evidence>
<dbReference type="Gene3D" id="1.10.260.40">
    <property type="entry name" value="lambda repressor-like DNA-binding domains"/>
    <property type="match status" value="1"/>
</dbReference>
<organism evidence="3 4">
    <name type="scientific">Chitinophaga niabensis</name>
    <dbReference type="NCBI Taxonomy" id="536979"/>
    <lineage>
        <taxon>Bacteria</taxon>
        <taxon>Pseudomonadati</taxon>
        <taxon>Bacteroidota</taxon>
        <taxon>Chitinophagia</taxon>
        <taxon>Chitinophagales</taxon>
        <taxon>Chitinophagaceae</taxon>
        <taxon>Chitinophaga</taxon>
    </lineage>
</organism>
<proteinExistence type="predicted"/>
<dbReference type="GO" id="GO:0003700">
    <property type="term" value="F:DNA-binding transcription factor activity"/>
    <property type="evidence" value="ECO:0007669"/>
    <property type="project" value="TreeGrafter"/>
</dbReference>
<dbReference type="PANTHER" id="PTHR46797">
    <property type="entry name" value="HTH-TYPE TRANSCRIPTIONAL REGULATOR"/>
    <property type="match status" value="1"/>
</dbReference>
<dbReference type="SUPFAM" id="SSF47413">
    <property type="entry name" value="lambda repressor-like DNA-binding domains"/>
    <property type="match status" value="1"/>
</dbReference>
<dbReference type="InterPro" id="IPR050807">
    <property type="entry name" value="TransReg_Diox_bact_type"/>
</dbReference>
<dbReference type="EMBL" id="FSRA01000002">
    <property type="protein sequence ID" value="SIO53005.1"/>
    <property type="molecule type" value="Genomic_DNA"/>
</dbReference>
<gene>
    <name evidence="3" type="ORF">SAMN04488055_5335</name>
</gene>
<dbReference type="GO" id="GO:0005829">
    <property type="term" value="C:cytosol"/>
    <property type="evidence" value="ECO:0007669"/>
    <property type="project" value="TreeGrafter"/>
</dbReference>
<name>A0A1N6K8X2_9BACT</name>
<accession>A0A1N6K8X2</accession>
<dbReference type="PROSITE" id="PS50943">
    <property type="entry name" value="HTH_CROC1"/>
    <property type="match status" value="1"/>
</dbReference>
<reference evidence="3 4" key="1">
    <citation type="submission" date="2016-11" db="EMBL/GenBank/DDBJ databases">
        <authorList>
            <person name="Jaros S."/>
            <person name="Januszkiewicz K."/>
            <person name="Wedrychowicz H."/>
        </authorList>
    </citation>
    <scope>NUCLEOTIDE SEQUENCE [LARGE SCALE GENOMIC DNA]</scope>
    <source>
        <strain evidence="3 4">DSM 24787</strain>
    </source>
</reference>
<keyword evidence="1" id="KW-0238">DNA-binding</keyword>
<dbReference type="PANTHER" id="PTHR46797:SF1">
    <property type="entry name" value="METHYLPHOSPHONATE SYNTHASE"/>
    <property type="match status" value="1"/>
</dbReference>
<dbReference type="Proteomes" id="UP000185003">
    <property type="component" value="Unassembled WGS sequence"/>
</dbReference>
<dbReference type="InterPro" id="IPR013096">
    <property type="entry name" value="Cupin_2"/>
</dbReference>
<dbReference type="GO" id="GO:0003677">
    <property type="term" value="F:DNA binding"/>
    <property type="evidence" value="ECO:0007669"/>
    <property type="project" value="UniProtKB-KW"/>
</dbReference>
<keyword evidence="4" id="KW-1185">Reference proteome</keyword>
<evidence type="ECO:0000256" key="1">
    <source>
        <dbReference type="ARBA" id="ARBA00023125"/>
    </source>
</evidence>
<dbReference type="OrthoDB" id="9805356at2"/>
<dbReference type="InterPro" id="IPR014710">
    <property type="entry name" value="RmlC-like_jellyroll"/>
</dbReference>
<protein>
    <submittedName>
        <fullName evidence="3">Cupin domain-containing protein</fullName>
    </submittedName>
</protein>
<dbReference type="CDD" id="cd00093">
    <property type="entry name" value="HTH_XRE"/>
    <property type="match status" value="1"/>
</dbReference>
<dbReference type="Pfam" id="PF01381">
    <property type="entry name" value="HTH_3"/>
    <property type="match status" value="1"/>
</dbReference>
<dbReference type="Pfam" id="PF07883">
    <property type="entry name" value="Cupin_2"/>
    <property type="match status" value="1"/>
</dbReference>
<sequence>MTQDGPIEKEQLVYFKIGGIIRKYRKEKDMKLLDLSAITGIGSAMLSKIENGRMIPTIPTLFTIIQKLGISPEVFFSQLNADNKFPGYYFLPKDQFTAYEKEEGAKGFEYFSILEHSMETGGAFQISILQLKPGASRPLVTTSAYEFIYVLKGKVDYMLEDKSFEMTEGDALFFDGNIAHVPLNRSRQTVSLLVFYLFTDARS</sequence>
<dbReference type="InterPro" id="IPR001387">
    <property type="entry name" value="Cro/C1-type_HTH"/>
</dbReference>
<dbReference type="CDD" id="cd02209">
    <property type="entry name" value="cupin_XRE_C"/>
    <property type="match status" value="1"/>
</dbReference>
<feature type="domain" description="HTH cro/C1-type" evidence="2">
    <location>
        <begin position="21"/>
        <end position="75"/>
    </location>
</feature>